<evidence type="ECO:0000313" key="8">
    <source>
        <dbReference type="EMBL" id="MCP2166953.1"/>
    </source>
</evidence>
<dbReference type="AlphaFoldDB" id="A0AAE3GFW0"/>
<feature type="transmembrane region" description="Helical" evidence="7">
    <location>
        <begin position="207"/>
        <end position="230"/>
    </location>
</feature>
<dbReference type="EMBL" id="JAMTCK010000008">
    <property type="protein sequence ID" value="MCP2166953.1"/>
    <property type="molecule type" value="Genomic_DNA"/>
</dbReference>
<gene>
    <name evidence="8" type="ORF">LX83_003825</name>
</gene>
<feature type="transmembrane region" description="Helical" evidence="7">
    <location>
        <begin position="242"/>
        <end position="260"/>
    </location>
</feature>
<evidence type="ECO:0000256" key="6">
    <source>
        <dbReference type="SAM" id="MobiDB-lite"/>
    </source>
</evidence>
<evidence type="ECO:0000256" key="2">
    <source>
        <dbReference type="ARBA" id="ARBA00022475"/>
    </source>
</evidence>
<dbReference type="PANTHER" id="PTHR30086">
    <property type="entry name" value="ARGININE EXPORTER PROTEIN ARGO"/>
    <property type="match status" value="1"/>
</dbReference>
<comment type="caution">
    <text evidence="8">The sequence shown here is derived from an EMBL/GenBank/DDBJ whole genome shotgun (WGS) entry which is preliminary data.</text>
</comment>
<organism evidence="8 9">
    <name type="scientific">Goodfellowiella coeruleoviolacea</name>
    <dbReference type="NCBI Taxonomy" id="334858"/>
    <lineage>
        <taxon>Bacteria</taxon>
        <taxon>Bacillati</taxon>
        <taxon>Actinomycetota</taxon>
        <taxon>Actinomycetes</taxon>
        <taxon>Pseudonocardiales</taxon>
        <taxon>Pseudonocardiaceae</taxon>
        <taxon>Goodfellowiella</taxon>
    </lineage>
</organism>
<feature type="compositionally biased region" description="Low complexity" evidence="6">
    <location>
        <begin position="136"/>
        <end position="157"/>
    </location>
</feature>
<accession>A0AAE3GFW0</accession>
<comment type="subcellular location">
    <subcellularLocation>
        <location evidence="1">Cell membrane</location>
        <topology evidence="1">Multi-pass membrane protein</topology>
    </subcellularLocation>
</comment>
<evidence type="ECO:0000256" key="7">
    <source>
        <dbReference type="SAM" id="Phobius"/>
    </source>
</evidence>
<proteinExistence type="predicted"/>
<evidence type="ECO:0000256" key="3">
    <source>
        <dbReference type="ARBA" id="ARBA00022692"/>
    </source>
</evidence>
<keyword evidence="9" id="KW-1185">Reference proteome</keyword>
<keyword evidence="3 7" id="KW-0812">Transmembrane</keyword>
<feature type="transmembrane region" description="Helical" evidence="7">
    <location>
        <begin position="39"/>
        <end position="66"/>
    </location>
</feature>
<dbReference type="Proteomes" id="UP001206128">
    <property type="component" value="Unassembled WGS sequence"/>
</dbReference>
<feature type="transmembrane region" description="Helical" evidence="7">
    <location>
        <begin position="72"/>
        <end position="93"/>
    </location>
</feature>
<keyword evidence="2" id="KW-1003">Cell membrane</keyword>
<keyword evidence="4 7" id="KW-1133">Transmembrane helix</keyword>
<dbReference type="GO" id="GO:0005886">
    <property type="term" value="C:plasma membrane"/>
    <property type="evidence" value="ECO:0007669"/>
    <property type="project" value="UniProtKB-SubCell"/>
</dbReference>
<dbReference type="Pfam" id="PF01810">
    <property type="entry name" value="LysE"/>
    <property type="match status" value="1"/>
</dbReference>
<feature type="region of interest" description="Disordered" evidence="6">
    <location>
        <begin position="136"/>
        <end position="162"/>
    </location>
</feature>
<sequence>MPHQLLPFLLVVLVLTVTPGPDMVLVLRNGVRGGARLAWWTGLGCCAGIAVHATAAVVGLAAVLAASATAYTVVRLVGAAYLVFLGASALWSVRPRARRSTVQLTPDQAQPLVTEPLLTDPLVTAPAAAEPLVTAPTVAGPTASTPTAGTPTSGAPVQPEPPALTRGTAFRQGVLSNLLNPKIALLFLTLLPQFVTPEEPRLATSAVLALVFLGLAVLWWRVFSLVVAVLGRVLSAQRVRTALEWATGLVLITLGLRVALDG</sequence>
<feature type="transmembrane region" description="Helical" evidence="7">
    <location>
        <begin position="6"/>
        <end position="27"/>
    </location>
</feature>
<dbReference type="RefSeq" id="WP_253773324.1">
    <property type="nucleotide sequence ID" value="NZ_JAMTCK010000008.1"/>
</dbReference>
<evidence type="ECO:0000256" key="1">
    <source>
        <dbReference type="ARBA" id="ARBA00004651"/>
    </source>
</evidence>
<dbReference type="PANTHER" id="PTHR30086:SF20">
    <property type="entry name" value="ARGININE EXPORTER PROTEIN ARGO-RELATED"/>
    <property type="match status" value="1"/>
</dbReference>
<evidence type="ECO:0000313" key="9">
    <source>
        <dbReference type="Proteomes" id="UP001206128"/>
    </source>
</evidence>
<name>A0AAE3GFW0_9PSEU</name>
<dbReference type="InterPro" id="IPR001123">
    <property type="entry name" value="LeuE-type"/>
</dbReference>
<reference evidence="8" key="1">
    <citation type="submission" date="2022-06" db="EMBL/GenBank/DDBJ databases">
        <title>Genomic Encyclopedia of Archaeal and Bacterial Type Strains, Phase II (KMG-II): from individual species to whole genera.</title>
        <authorList>
            <person name="Goeker M."/>
        </authorList>
    </citation>
    <scope>NUCLEOTIDE SEQUENCE</scope>
    <source>
        <strain evidence="8">DSM 43935</strain>
    </source>
</reference>
<protein>
    <submittedName>
        <fullName evidence="8">LysE type translocator</fullName>
    </submittedName>
</protein>
<keyword evidence="5 7" id="KW-0472">Membrane</keyword>
<evidence type="ECO:0000256" key="4">
    <source>
        <dbReference type="ARBA" id="ARBA00022989"/>
    </source>
</evidence>
<feature type="transmembrane region" description="Helical" evidence="7">
    <location>
        <begin position="174"/>
        <end position="195"/>
    </location>
</feature>
<evidence type="ECO:0000256" key="5">
    <source>
        <dbReference type="ARBA" id="ARBA00023136"/>
    </source>
</evidence>
<dbReference type="GO" id="GO:0015171">
    <property type="term" value="F:amino acid transmembrane transporter activity"/>
    <property type="evidence" value="ECO:0007669"/>
    <property type="project" value="TreeGrafter"/>
</dbReference>